<reference evidence="3 4" key="1">
    <citation type="submission" date="2018-09" db="EMBL/GenBank/DDBJ databases">
        <title>YIM 75000 draft genome.</title>
        <authorList>
            <person name="Tang S."/>
            <person name="Feng Y."/>
        </authorList>
    </citation>
    <scope>NUCLEOTIDE SEQUENCE [LARGE SCALE GENOMIC DNA]</scope>
    <source>
        <strain evidence="3 4">YIM 75000</strain>
    </source>
</reference>
<evidence type="ECO:0000313" key="3">
    <source>
        <dbReference type="EMBL" id="RJK97948.1"/>
    </source>
</evidence>
<keyword evidence="2" id="KW-1133">Transmembrane helix</keyword>
<evidence type="ECO:0000313" key="4">
    <source>
        <dbReference type="Proteomes" id="UP000265614"/>
    </source>
</evidence>
<feature type="compositionally biased region" description="Basic and acidic residues" evidence="1">
    <location>
        <begin position="13"/>
        <end position="22"/>
    </location>
</feature>
<evidence type="ECO:0000256" key="2">
    <source>
        <dbReference type="SAM" id="Phobius"/>
    </source>
</evidence>
<dbReference type="AlphaFoldDB" id="A0A3A3Z4S6"/>
<keyword evidence="2" id="KW-0472">Membrane</keyword>
<keyword evidence="4" id="KW-1185">Reference proteome</keyword>
<keyword evidence="2" id="KW-0812">Transmembrane</keyword>
<accession>A0A3A3Z4S6</accession>
<protein>
    <submittedName>
        <fullName evidence="3">DUF4307 domain-containing protein</fullName>
    </submittedName>
</protein>
<dbReference type="OrthoDB" id="4793644at2"/>
<comment type="caution">
    <text evidence="3">The sequence shown here is derived from an EMBL/GenBank/DDBJ whole genome shotgun (WGS) entry which is preliminary data.</text>
</comment>
<feature type="transmembrane region" description="Helical" evidence="2">
    <location>
        <begin position="29"/>
        <end position="49"/>
    </location>
</feature>
<feature type="region of interest" description="Disordered" evidence="1">
    <location>
        <begin position="1"/>
        <end position="23"/>
    </location>
</feature>
<name>A0A3A3Z4S6_9ACTN</name>
<sequence length="137" mass="14158">MAGVPDGPATPRPADRYGDRTGPRHRARVRAGLALLLAAGVALVAWIGLHQADRPVRADVVAFDLPTPTSLRAQVRVLKDEGATVVCRVVVRDAGASVVGAEELVVGPEAGGRTTVPVLVEASAPPVTAEVGDCREE</sequence>
<proteinExistence type="predicted"/>
<dbReference type="Proteomes" id="UP000265614">
    <property type="component" value="Unassembled WGS sequence"/>
</dbReference>
<organism evidence="3 4">
    <name type="scientific">Vallicoccus soli</name>
    <dbReference type="NCBI Taxonomy" id="2339232"/>
    <lineage>
        <taxon>Bacteria</taxon>
        <taxon>Bacillati</taxon>
        <taxon>Actinomycetota</taxon>
        <taxon>Actinomycetes</taxon>
        <taxon>Motilibacterales</taxon>
        <taxon>Vallicoccaceae</taxon>
        <taxon>Vallicoccus</taxon>
    </lineage>
</organism>
<evidence type="ECO:0000256" key="1">
    <source>
        <dbReference type="SAM" id="MobiDB-lite"/>
    </source>
</evidence>
<dbReference type="Pfam" id="PF14155">
    <property type="entry name" value="DUF4307"/>
    <property type="match status" value="1"/>
</dbReference>
<gene>
    <name evidence="3" type="ORF">D5H78_03015</name>
</gene>
<dbReference type="EMBL" id="QZEZ01000001">
    <property type="protein sequence ID" value="RJK97948.1"/>
    <property type="molecule type" value="Genomic_DNA"/>
</dbReference>
<dbReference type="InterPro" id="IPR025443">
    <property type="entry name" value="DUF4307"/>
</dbReference>